<keyword evidence="5" id="KW-0534">Nitrate assimilation</keyword>
<evidence type="ECO:0000256" key="3">
    <source>
        <dbReference type="ARBA" id="ARBA00022692"/>
    </source>
</evidence>
<keyword evidence="3 7" id="KW-0812">Transmembrane</keyword>
<evidence type="ECO:0000256" key="5">
    <source>
        <dbReference type="ARBA" id="ARBA00023063"/>
    </source>
</evidence>
<feature type="transmembrane region" description="Helical" evidence="7">
    <location>
        <begin position="243"/>
        <end position="263"/>
    </location>
</feature>
<sequence length="423" mass="46859">MSSQIPHSTRALVLATLAFAVNFSVWTLYSVMGIELNTQLSLSATEFGLLLSAPILSGALFRLPIGLLCERYSCKRLLILQMLLLIPPLMLLPQASTYAEYLILGFVIGISGISFTIGIRYVTDWFHANEQGMAMGVFGAGNAGAALSLISVPMIIEHWGWQNIGPSYAVAVGLTAALFSLLAPELPLSRRIKEPLPLEFYLAPLRHAKVWRFGLYYYFVFGSFLALLLWLPQYYVQAYALPFNQAMALTLLFVISSSMARAAGGWFADRFGARTVNWSVFWICLVCLFFLSYPPTTMTIHGVDKEVNIYIELSVWVFTTLLLIIGLAQGFGRASVYKLINDYYPEQMGSVGGMVAMLGALGGCTLPILFGISVDLIGVYSACFMLLYGVLAICMLLMHLAIKKERYRERLSEAIANNFLEQD</sequence>
<dbReference type="eggNOG" id="COG2223">
    <property type="taxonomic scope" value="Bacteria"/>
</dbReference>
<feature type="transmembrane region" description="Helical" evidence="7">
    <location>
        <begin position="378"/>
        <end position="402"/>
    </location>
</feature>
<dbReference type="SUPFAM" id="SSF103473">
    <property type="entry name" value="MFS general substrate transporter"/>
    <property type="match status" value="1"/>
</dbReference>
<protein>
    <submittedName>
        <fullName evidence="9">MFS transporter, NNP family, nitrate/nitrite transporter</fullName>
    </submittedName>
</protein>
<dbReference type="PROSITE" id="PS50850">
    <property type="entry name" value="MFS"/>
    <property type="match status" value="1"/>
</dbReference>
<dbReference type="RefSeq" id="WP_006992558.1">
    <property type="nucleotide sequence ID" value="NZ_BAEP01000043.1"/>
</dbReference>
<evidence type="ECO:0000256" key="4">
    <source>
        <dbReference type="ARBA" id="ARBA00022989"/>
    </source>
</evidence>
<feature type="transmembrane region" description="Helical" evidence="7">
    <location>
        <begin position="47"/>
        <end position="65"/>
    </location>
</feature>
<dbReference type="AlphaFoldDB" id="K6Z1Z1"/>
<evidence type="ECO:0000256" key="2">
    <source>
        <dbReference type="ARBA" id="ARBA00008432"/>
    </source>
</evidence>
<feature type="transmembrane region" description="Helical" evidence="7">
    <location>
        <begin position="275"/>
        <end position="293"/>
    </location>
</feature>
<feature type="transmembrane region" description="Helical" evidence="7">
    <location>
        <begin position="101"/>
        <end position="122"/>
    </location>
</feature>
<reference evidence="9 10" key="1">
    <citation type="journal article" date="2017" name="Antonie Van Leeuwenhoek">
        <title>Rhizobium rhizosphaerae sp. nov., a novel species isolated from rice rhizosphere.</title>
        <authorList>
            <person name="Zhao J.J."/>
            <person name="Zhang J."/>
            <person name="Zhang R.J."/>
            <person name="Zhang C.W."/>
            <person name="Yin H.Q."/>
            <person name="Zhang X.X."/>
        </authorList>
    </citation>
    <scope>NUCLEOTIDE SEQUENCE [LARGE SCALE GENOMIC DNA]</scope>
    <source>
        <strain evidence="9 10">KMM 241</strain>
    </source>
</reference>
<feature type="domain" description="Major facilitator superfamily (MFS) profile" evidence="8">
    <location>
        <begin position="10"/>
        <end position="406"/>
    </location>
</feature>
<dbReference type="InterPro" id="IPR020846">
    <property type="entry name" value="MFS_dom"/>
</dbReference>
<feature type="transmembrane region" description="Helical" evidence="7">
    <location>
        <begin position="12"/>
        <end position="32"/>
    </location>
</feature>
<dbReference type="Proteomes" id="UP000006263">
    <property type="component" value="Unassembled WGS sequence"/>
</dbReference>
<dbReference type="InterPro" id="IPR036259">
    <property type="entry name" value="MFS_trans_sf"/>
</dbReference>
<keyword evidence="6 7" id="KW-0472">Membrane</keyword>
<feature type="transmembrane region" description="Helical" evidence="7">
    <location>
        <begin position="77"/>
        <end position="95"/>
    </location>
</feature>
<evidence type="ECO:0000256" key="6">
    <source>
        <dbReference type="ARBA" id="ARBA00023136"/>
    </source>
</evidence>
<feature type="transmembrane region" description="Helical" evidence="7">
    <location>
        <begin position="210"/>
        <end position="231"/>
    </location>
</feature>
<dbReference type="InterPro" id="IPR044772">
    <property type="entry name" value="NO3_transporter"/>
</dbReference>
<comment type="subcellular location">
    <subcellularLocation>
        <location evidence="1">Membrane</location>
        <topology evidence="1">Multi-pass membrane protein</topology>
    </subcellularLocation>
</comment>
<dbReference type="InterPro" id="IPR011701">
    <property type="entry name" value="MFS"/>
</dbReference>
<feature type="transmembrane region" description="Helical" evidence="7">
    <location>
        <begin position="351"/>
        <end position="372"/>
    </location>
</feature>
<evidence type="ECO:0000256" key="7">
    <source>
        <dbReference type="SAM" id="Phobius"/>
    </source>
</evidence>
<dbReference type="CDD" id="cd17341">
    <property type="entry name" value="MFS_NRT2_like"/>
    <property type="match status" value="1"/>
</dbReference>
<evidence type="ECO:0000313" key="10">
    <source>
        <dbReference type="Proteomes" id="UP000006263"/>
    </source>
</evidence>
<dbReference type="Pfam" id="PF07690">
    <property type="entry name" value="MFS_1"/>
    <property type="match status" value="1"/>
</dbReference>
<feature type="transmembrane region" description="Helical" evidence="7">
    <location>
        <begin position="134"/>
        <end position="156"/>
    </location>
</feature>
<gene>
    <name evidence="9" type="ORF">GMES_2111</name>
</gene>
<feature type="transmembrane region" description="Helical" evidence="7">
    <location>
        <begin position="313"/>
        <end position="331"/>
    </location>
</feature>
<feature type="transmembrane region" description="Helical" evidence="7">
    <location>
        <begin position="168"/>
        <end position="189"/>
    </location>
</feature>
<evidence type="ECO:0000256" key="1">
    <source>
        <dbReference type="ARBA" id="ARBA00004141"/>
    </source>
</evidence>
<dbReference type="GO" id="GO:0015112">
    <property type="term" value="F:nitrate transmembrane transporter activity"/>
    <property type="evidence" value="ECO:0007669"/>
    <property type="project" value="InterPro"/>
</dbReference>
<dbReference type="OrthoDB" id="9771451at2"/>
<dbReference type="EMBL" id="BAEP01000043">
    <property type="protein sequence ID" value="GAC24407.1"/>
    <property type="molecule type" value="Genomic_DNA"/>
</dbReference>
<keyword evidence="4 7" id="KW-1133">Transmembrane helix</keyword>
<organism evidence="9 10">
    <name type="scientific">Paraglaciecola mesophila KMM 241</name>
    <dbReference type="NCBI Taxonomy" id="1128912"/>
    <lineage>
        <taxon>Bacteria</taxon>
        <taxon>Pseudomonadati</taxon>
        <taxon>Pseudomonadota</taxon>
        <taxon>Gammaproteobacteria</taxon>
        <taxon>Alteromonadales</taxon>
        <taxon>Alteromonadaceae</taxon>
        <taxon>Paraglaciecola</taxon>
    </lineage>
</organism>
<dbReference type="Gene3D" id="1.20.1250.20">
    <property type="entry name" value="MFS general substrate transporter like domains"/>
    <property type="match status" value="2"/>
</dbReference>
<name>K6Z1Z1_9ALTE</name>
<accession>K6Z1Z1</accession>
<dbReference type="PANTHER" id="PTHR23515">
    <property type="entry name" value="HIGH-AFFINITY NITRATE TRANSPORTER 2.3"/>
    <property type="match status" value="1"/>
</dbReference>
<evidence type="ECO:0000259" key="8">
    <source>
        <dbReference type="PROSITE" id="PS50850"/>
    </source>
</evidence>
<dbReference type="GO" id="GO:0016020">
    <property type="term" value="C:membrane"/>
    <property type="evidence" value="ECO:0007669"/>
    <property type="project" value="UniProtKB-SubCell"/>
</dbReference>
<proteinExistence type="inferred from homology"/>
<dbReference type="GO" id="GO:0042128">
    <property type="term" value="P:nitrate assimilation"/>
    <property type="evidence" value="ECO:0007669"/>
    <property type="project" value="UniProtKB-KW"/>
</dbReference>
<comment type="caution">
    <text evidence="9">The sequence shown here is derived from an EMBL/GenBank/DDBJ whole genome shotgun (WGS) entry which is preliminary data.</text>
</comment>
<comment type="similarity">
    <text evidence="2">Belongs to the major facilitator superfamily. Nitrate/nitrite porter (TC 2.A.1.8) family.</text>
</comment>
<evidence type="ECO:0000313" key="9">
    <source>
        <dbReference type="EMBL" id="GAC24407.1"/>
    </source>
</evidence>